<dbReference type="Proteomes" id="UP000681340">
    <property type="component" value="Unassembled WGS sequence"/>
</dbReference>
<feature type="transmembrane region" description="Helical" evidence="1">
    <location>
        <begin position="199"/>
        <end position="217"/>
    </location>
</feature>
<evidence type="ECO:0000256" key="1">
    <source>
        <dbReference type="SAM" id="Phobius"/>
    </source>
</evidence>
<reference evidence="2" key="1">
    <citation type="submission" date="2021-03" db="EMBL/GenBank/DDBJ databases">
        <title>Whole genome shotgun sequence of Actinoplanes auranticolor NBRC 12245.</title>
        <authorList>
            <person name="Komaki H."/>
            <person name="Tamura T."/>
        </authorList>
    </citation>
    <scope>NUCLEOTIDE SEQUENCE</scope>
    <source>
        <strain evidence="2">NBRC 12245</strain>
    </source>
</reference>
<feature type="transmembrane region" description="Helical" evidence="1">
    <location>
        <begin position="124"/>
        <end position="148"/>
    </location>
</feature>
<feature type="transmembrane region" description="Helical" evidence="1">
    <location>
        <begin position="44"/>
        <end position="64"/>
    </location>
</feature>
<name>A0A919S5H2_9ACTN</name>
<feature type="transmembrane region" description="Helical" evidence="1">
    <location>
        <begin position="168"/>
        <end position="192"/>
    </location>
</feature>
<dbReference type="EMBL" id="BOQL01000014">
    <property type="protein sequence ID" value="GIM65029.1"/>
    <property type="molecule type" value="Genomic_DNA"/>
</dbReference>
<gene>
    <name evidence="2" type="ORF">Aau02nite_14240</name>
</gene>
<evidence type="ECO:0000313" key="2">
    <source>
        <dbReference type="EMBL" id="GIM65029.1"/>
    </source>
</evidence>
<feature type="transmembrane region" description="Helical" evidence="1">
    <location>
        <begin position="84"/>
        <end position="103"/>
    </location>
</feature>
<dbReference type="RefSeq" id="WP_212987492.1">
    <property type="nucleotide sequence ID" value="NZ_BAABEA010000003.1"/>
</dbReference>
<comment type="caution">
    <text evidence="2">The sequence shown here is derived from an EMBL/GenBank/DDBJ whole genome shotgun (WGS) entry which is preliminary data.</text>
</comment>
<keyword evidence="1" id="KW-0812">Transmembrane</keyword>
<keyword evidence="1" id="KW-1133">Transmembrane helix</keyword>
<evidence type="ECO:0000313" key="3">
    <source>
        <dbReference type="Proteomes" id="UP000681340"/>
    </source>
</evidence>
<dbReference type="AlphaFoldDB" id="A0A919S5H2"/>
<protein>
    <submittedName>
        <fullName evidence="2">ABC transporter permease</fullName>
    </submittedName>
</protein>
<keyword evidence="1" id="KW-0472">Membrane</keyword>
<organism evidence="2 3">
    <name type="scientific">Actinoplanes auranticolor</name>
    <dbReference type="NCBI Taxonomy" id="47988"/>
    <lineage>
        <taxon>Bacteria</taxon>
        <taxon>Bacillati</taxon>
        <taxon>Actinomycetota</taxon>
        <taxon>Actinomycetes</taxon>
        <taxon>Micromonosporales</taxon>
        <taxon>Micromonosporaceae</taxon>
        <taxon>Actinoplanes</taxon>
    </lineage>
</organism>
<proteinExistence type="predicted"/>
<accession>A0A919S5H2</accession>
<feature type="transmembrane region" description="Helical" evidence="1">
    <location>
        <begin position="250"/>
        <end position="271"/>
    </location>
</feature>
<keyword evidence="3" id="KW-1185">Reference proteome</keyword>
<sequence>MSTATLSPVAPSVAPAAPSSLRVTQGRVIRSEWIKFWSLRSTTITLATAVALLIGIGLLASSMLNSGAATGPEAGELGPVDASLAGITFAQLAFGTLGVLFMASEYSTGMIRSSLTAVPHRLPVLWGKITVFATVVFVIGLAASAIAFTGGQALIGDGAASWSDAGVARAVIGSAVILSASGILGLALGALLRSTPAAISTLFGAMFLLSGVAQLLLPESWRDNVVQYLPSDAGSAFTSVSQGADALSPWVGLGVFAVYVAAVVAGGAWRLKRSDA</sequence>